<dbReference type="GO" id="GO:0016491">
    <property type="term" value="F:oxidoreductase activity"/>
    <property type="evidence" value="ECO:0007669"/>
    <property type="project" value="InterPro"/>
</dbReference>
<dbReference type="InterPro" id="IPR012675">
    <property type="entry name" value="Beta-grasp_dom_sf"/>
</dbReference>
<reference evidence="4" key="2">
    <citation type="journal article" date="2023" name="Syst. Appl. Microbiol.">
        <title>Govania unica gen. nov., sp. nov., a rare biosphere bacterium that represents a novel family in the class Alphaproteobacteria.</title>
        <authorList>
            <person name="Vandamme P."/>
            <person name="Peeters C."/>
            <person name="Hettiarachchi A."/>
            <person name="Cnockaert M."/>
            <person name="Carlier A."/>
        </authorList>
    </citation>
    <scope>NUCLEOTIDE SEQUENCE</scope>
    <source>
        <strain evidence="4">LMG 31809</strain>
    </source>
</reference>
<dbReference type="InterPro" id="IPR036010">
    <property type="entry name" value="2Fe-2S_ferredoxin-like_sf"/>
</dbReference>
<dbReference type="InterPro" id="IPR050415">
    <property type="entry name" value="MRET"/>
</dbReference>
<comment type="cofactor">
    <cofactor evidence="1">
        <name>[2Fe-2S] cluster</name>
        <dbReference type="ChEBI" id="CHEBI:190135"/>
    </cofactor>
</comment>
<dbReference type="InterPro" id="IPR001041">
    <property type="entry name" value="2Fe-2S_ferredoxin-type"/>
</dbReference>
<dbReference type="InterPro" id="IPR008333">
    <property type="entry name" value="Cbr1-like_FAD-bd_dom"/>
</dbReference>
<dbReference type="RefSeq" id="WP_274942249.1">
    <property type="nucleotide sequence ID" value="NZ_JANWOI010000001.1"/>
</dbReference>
<dbReference type="SUPFAM" id="SSF63380">
    <property type="entry name" value="Riboflavin synthase domain-like"/>
    <property type="match status" value="1"/>
</dbReference>
<dbReference type="InterPro" id="IPR039261">
    <property type="entry name" value="FNR_nucleotide-bd"/>
</dbReference>
<protein>
    <submittedName>
        <fullName evidence="4">FAD-binding oxidoreductase</fullName>
    </submittedName>
</protein>
<dbReference type="SUPFAM" id="SSF54292">
    <property type="entry name" value="2Fe-2S ferredoxin-like"/>
    <property type="match status" value="1"/>
</dbReference>
<dbReference type="InterPro" id="IPR001433">
    <property type="entry name" value="OxRdtase_FAD/NAD-bd"/>
</dbReference>
<dbReference type="PROSITE" id="PS51384">
    <property type="entry name" value="FAD_FR"/>
    <property type="match status" value="1"/>
</dbReference>
<keyword evidence="5" id="KW-1185">Reference proteome</keyword>
<evidence type="ECO:0000313" key="5">
    <source>
        <dbReference type="Proteomes" id="UP001141619"/>
    </source>
</evidence>
<name>A0A9X3Z638_9PROT</name>
<dbReference type="PANTHER" id="PTHR47354:SF5">
    <property type="entry name" value="PROTEIN RFBI"/>
    <property type="match status" value="1"/>
</dbReference>
<dbReference type="CDD" id="cd00207">
    <property type="entry name" value="fer2"/>
    <property type="match status" value="1"/>
</dbReference>
<dbReference type="PROSITE" id="PS51085">
    <property type="entry name" value="2FE2S_FER_2"/>
    <property type="match status" value="1"/>
</dbReference>
<dbReference type="EMBL" id="JANWOI010000001">
    <property type="protein sequence ID" value="MDA5192544.1"/>
    <property type="molecule type" value="Genomic_DNA"/>
</dbReference>
<evidence type="ECO:0000256" key="1">
    <source>
        <dbReference type="ARBA" id="ARBA00034078"/>
    </source>
</evidence>
<dbReference type="Gene3D" id="3.10.20.30">
    <property type="match status" value="1"/>
</dbReference>
<dbReference type="GO" id="GO:0051536">
    <property type="term" value="F:iron-sulfur cluster binding"/>
    <property type="evidence" value="ECO:0007669"/>
    <property type="project" value="InterPro"/>
</dbReference>
<dbReference type="SUPFAM" id="SSF52343">
    <property type="entry name" value="Ferredoxin reductase-like, C-terminal NADP-linked domain"/>
    <property type="match status" value="1"/>
</dbReference>
<proteinExistence type="predicted"/>
<evidence type="ECO:0000313" key="4">
    <source>
        <dbReference type="EMBL" id="MDA5192544.1"/>
    </source>
</evidence>
<dbReference type="Gene3D" id="3.40.50.80">
    <property type="entry name" value="Nucleotide-binding domain of ferredoxin-NADP reductase (FNR) module"/>
    <property type="match status" value="1"/>
</dbReference>
<dbReference type="PANTHER" id="PTHR47354">
    <property type="entry name" value="NADH OXIDOREDUCTASE HCR"/>
    <property type="match status" value="1"/>
</dbReference>
<dbReference type="Gene3D" id="2.40.30.10">
    <property type="entry name" value="Translation factors"/>
    <property type="match status" value="1"/>
</dbReference>
<reference evidence="4" key="1">
    <citation type="submission" date="2022-08" db="EMBL/GenBank/DDBJ databases">
        <authorList>
            <person name="Vandamme P."/>
            <person name="Hettiarachchi A."/>
            <person name="Peeters C."/>
            <person name="Cnockaert M."/>
            <person name="Carlier A."/>
        </authorList>
    </citation>
    <scope>NUCLEOTIDE SEQUENCE</scope>
    <source>
        <strain evidence="4">LMG 31809</strain>
    </source>
</reference>
<comment type="caution">
    <text evidence="4">The sequence shown here is derived from an EMBL/GenBank/DDBJ whole genome shotgun (WGS) entry which is preliminary data.</text>
</comment>
<dbReference type="Proteomes" id="UP001141619">
    <property type="component" value="Unassembled WGS sequence"/>
</dbReference>
<organism evidence="4 5">
    <name type="scientific">Govanella unica</name>
    <dbReference type="NCBI Taxonomy" id="2975056"/>
    <lineage>
        <taxon>Bacteria</taxon>
        <taxon>Pseudomonadati</taxon>
        <taxon>Pseudomonadota</taxon>
        <taxon>Alphaproteobacteria</taxon>
        <taxon>Emcibacterales</taxon>
        <taxon>Govanellaceae</taxon>
        <taxon>Govanella</taxon>
    </lineage>
</organism>
<sequence length="325" mass="34660">MITVTFDGQAHSLPESEPVLDGLLRAGVDIPWSCRAGACQSCLVQTADGSPAPDPSWTAGLKDSLKATGYLLACQCKPTADLALRSLSLDDSTMPAVILAKTPLNDSVLGLHLRPERPFVVRPGQYVTLFGPDQVSRSYSVANLVADDGHLELHIRRIEGGRMSNWLHDVAEPGDRLALRGPAGSCFYVQDDAQDFDMLLAGTGTGLAPLYGIVQDALKAGHRGQIHLIHGALRPGDLYLTDILRDLAATNDNFIYTPCVLEGGGGDLVTGSLDAVTLGQLHTPAATRAYFCGAPEMVTLLRKKAFLSGVASRHIYCDAFLPTRA</sequence>
<feature type="domain" description="2Fe-2S ferredoxin-type" evidence="2">
    <location>
        <begin position="1"/>
        <end position="90"/>
    </location>
</feature>
<dbReference type="InterPro" id="IPR001709">
    <property type="entry name" value="Flavoprot_Pyr_Nucl_cyt_Rdtase"/>
</dbReference>
<dbReference type="CDD" id="cd06194">
    <property type="entry name" value="FNR_N-term_Iron_sulfur_binding"/>
    <property type="match status" value="1"/>
</dbReference>
<dbReference type="PRINTS" id="PR00410">
    <property type="entry name" value="PHEHYDRXLASE"/>
</dbReference>
<dbReference type="Pfam" id="PF00970">
    <property type="entry name" value="FAD_binding_6"/>
    <property type="match status" value="1"/>
</dbReference>
<feature type="domain" description="FAD-binding FR-type" evidence="3">
    <location>
        <begin position="91"/>
        <end position="189"/>
    </location>
</feature>
<evidence type="ECO:0000259" key="2">
    <source>
        <dbReference type="PROSITE" id="PS51085"/>
    </source>
</evidence>
<evidence type="ECO:0000259" key="3">
    <source>
        <dbReference type="PROSITE" id="PS51384"/>
    </source>
</evidence>
<dbReference type="AlphaFoldDB" id="A0A9X3Z638"/>
<dbReference type="InterPro" id="IPR017938">
    <property type="entry name" value="Riboflavin_synthase-like_b-brl"/>
</dbReference>
<dbReference type="Pfam" id="PF00111">
    <property type="entry name" value="Fer2"/>
    <property type="match status" value="1"/>
</dbReference>
<dbReference type="Pfam" id="PF00175">
    <property type="entry name" value="NAD_binding_1"/>
    <property type="match status" value="1"/>
</dbReference>
<dbReference type="InterPro" id="IPR017927">
    <property type="entry name" value="FAD-bd_FR_type"/>
</dbReference>
<dbReference type="PRINTS" id="PR00371">
    <property type="entry name" value="FPNCR"/>
</dbReference>
<accession>A0A9X3Z638</accession>
<gene>
    <name evidence="4" type="ORF">NYP16_01045</name>
</gene>